<dbReference type="PANTHER" id="PTHR36529">
    <property type="entry name" value="SLL1095 PROTEIN"/>
    <property type="match status" value="1"/>
</dbReference>
<name>A0A9X1UD92_9BURK</name>
<dbReference type="Proteomes" id="UP001139308">
    <property type="component" value="Unassembled WGS sequence"/>
</dbReference>
<dbReference type="RefSeq" id="WP_238462168.1">
    <property type="nucleotide sequence ID" value="NZ_JAKLJA010000002.1"/>
</dbReference>
<comment type="caution">
    <text evidence="1">The sequence shown here is derived from an EMBL/GenBank/DDBJ whole genome shotgun (WGS) entry which is preliminary data.</text>
</comment>
<protein>
    <submittedName>
        <fullName evidence="1">TIGR04282 family arsenosugar biosynthesis glycosyltransferase</fullName>
    </submittedName>
</protein>
<dbReference type="SUPFAM" id="SSF53448">
    <property type="entry name" value="Nucleotide-diphospho-sugar transferases"/>
    <property type="match status" value="1"/>
</dbReference>
<dbReference type="EMBL" id="JAKLJA010000002">
    <property type="protein sequence ID" value="MCG5072384.1"/>
    <property type="molecule type" value="Genomic_DNA"/>
</dbReference>
<accession>A0A9X1UD92</accession>
<organism evidence="1 2">
    <name type="scientific">Paraburkholderia tagetis</name>
    <dbReference type="NCBI Taxonomy" id="2913261"/>
    <lineage>
        <taxon>Bacteria</taxon>
        <taxon>Pseudomonadati</taxon>
        <taxon>Pseudomonadota</taxon>
        <taxon>Betaproteobacteria</taxon>
        <taxon>Burkholderiales</taxon>
        <taxon>Burkholderiaceae</taxon>
        <taxon>Paraburkholderia</taxon>
    </lineage>
</organism>
<dbReference type="InterPro" id="IPR029044">
    <property type="entry name" value="Nucleotide-diphossugar_trans"/>
</dbReference>
<evidence type="ECO:0000313" key="2">
    <source>
        <dbReference type="Proteomes" id="UP001139308"/>
    </source>
</evidence>
<evidence type="ECO:0000313" key="1">
    <source>
        <dbReference type="EMBL" id="MCG5072384.1"/>
    </source>
</evidence>
<proteinExistence type="predicted"/>
<dbReference type="PANTHER" id="PTHR36529:SF1">
    <property type="entry name" value="GLYCOSYLTRANSFERASE"/>
    <property type="match status" value="1"/>
</dbReference>
<reference evidence="1" key="1">
    <citation type="submission" date="2022-01" db="EMBL/GenBank/DDBJ databases">
        <title>Genome sequence and assembly of Parabukholderia sp. RG36.</title>
        <authorList>
            <person name="Chhetri G."/>
        </authorList>
    </citation>
    <scope>NUCLEOTIDE SEQUENCE</scope>
    <source>
        <strain evidence="1">RG36</strain>
    </source>
</reference>
<dbReference type="Gene3D" id="3.90.550.10">
    <property type="entry name" value="Spore Coat Polysaccharide Biosynthesis Protein SpsA, Chain A"/>
    <property type="match status" value="1"/>
</dbReference>
<dbReference type="InterPro" id="IPR018641">
    <property type="entry name" value="Trfase_1_rSAM/seldom-assoc"/>
</dbReference>
<sequence length="217" mass="23503">MSTSCHIAVFSKTPIPGAVKTRLIPALGADGAATLHHRLLRYTLGVVCRAGCPRSLWIAGELAHPALLDASDDFGIGLRSQQGADLGARMKCAMQRLLPHADAVLIVGTDCPVLKAEHFDQIFTALVNGCEVAAIPAEDGGYVLIGAARGALARREIVLDALFDDMPWSTDQVMTCTRERLRQIGASWHELPPLWDIDRPEDLVRLTTMPRPNVPIL</sequence>
<dbReference type="NCBIfam" id="TIGR04282">
    <property type="entry name" value="glyco_like_cofC"/>
    <property type="match status" value="1"/>
</dbReference>
<dbReference type="AlphaFoldDB" id="A0A9X1UD92"/>
<gene>
    <name evidence="1" type="ORF">L5014_03250</name>
</gene>
<dbReference type="Pfam" id="PF09837">
    <property type="entry name" value="DUF2064"/>
    <property type="match status" value="1"/>
</dbReference>
<keyword evidence="2" id="KW-1185">Reference proteome</keyword>